<dbReference type="GO" id="GO:0004348">
    <property type="term" value="F:glucosylceramidase activity"/>
    <property type="evidence" value="ECO:0007669"/>
    <property type="project" value="InterPro"/>
</dbReference>
<proteinExistence type="inferred from homology"/>
<dbReference type="Pfam" id="PF02055">
    <property type="entry name" value="Glyco_hydro_30"/>
    <property type="match status" value="1"/>
</dbReference>
<name>A0AAV5A1K9_9AGAM</name>
<dbReference type="AlphaFoldDB" id="A0AAV5A1K9"/>
<dbReference type="InterPro" id="IPR001139">
    <property type="entry name" value="Glyco_hydro_30"/>
</dbReference>
<gene>
    <name evidence="6" type="ORF">Clacol_002353</name>
</gene>
<keyword evidence="2" id="KW-0732">Signal</keyword>
<dbReference type="InterPro" id="IPR033453">
    <property type="entry name" value="Glyco_hydro_30_TIM-barrel"/>
</dbReference>
<reference evidence="6" key="1">
    <citation type="submission" date="2021-10" db="EMBL/GenBank/DDBJ databases">
        <title>De novo Genome Assembly of Clathrus columnatus (Basidiomycota, Fungi) Using Illumina and Nanopore Sequence Data.</title>
        <authorList>
            <person name="Ogiso-Tanaka E."/>
            <person name="Itagaki H."/>
            <person name="Hosoya T."/>
            <person name="Hosaka K."/>
        </authorList>
    </citation>
    <scope>NUCLEOTIDE SEQUENCE</scope>
    <source>
        <strain evidence="6">MO-923</strain>
    </source>
</reference>
<accession>A0AAV5A1K9</accession>
<dbReference type="InterPro" id="IPR017853">
    <property type="entry name" value="GH"/>
</dbReference>
<evidence type="ECO:0000256" key="4">
    <source>
        <dbReference type="RuleBase" id="RU361188"/>
    </source>
</evidence>
<dbReference type="GO" id="GO:0016020">
    <property type="term" value="C:membrane"/>
    <property type="evidence" value="ECO:0007669"/>
    <property type="project" value="GOC"/>
</dbReference>
<dbReference type="GO" id="GO:0006680">
    <property type="term" value="P:glucosylceramide catabolic process"/>
    <property type="evidence" value="ECO:0007669"/>
    <property type="project" value="TreeGrafter"/>
</dbReference>
<evidence type="ECO:0000259" key="5">
    <source>
        <dbReference type="Pfam" id="PF02055"/>
    </source>
</evidence>
<dbReference type="Gene3D" id="3.20.20.80">
    <property type="entry name" value="Glycosidases"/>
    <property type="match status" value="1"/>
</dbReference>
<keyword evidence="4" id="KW-0326">Glycosidase</keyword>
<protein>
    <recommendedName>
        <fullName evidence="5">Glycosyl hydrolase family 30 TIM-barrel domain-containing protein</fullName>
    </recommendedName>
</protein>
<dbReference type="PANTHER" id="PTHR11069">
    <property type="entry name" value="GLUCOSYLCERAMIDASE"/>
    <property type="match status" value="1"/>
</dbReference>
<comment type="similarity">
    <text evidence="1 4">Belongs to the glycosyl hydrolase 30 family.</text>
</comment>
<evidence type="ECO:0000313" key="7">
    <source>
        <dbReference type="Proteomes" id="UP001050691"/>
    </source>
</evidence>
<keyword evidence="3 4" id="KW-0378">Hydrolase</keyword>
<evidence type="ECO:0000313" key="6">
    <source>
        <dbReference type="EMBL" id="GJJ08145.1"/>
    </source>
</evidence>
<comment type="caution">
    <text evidence="6">The sequence shown here is derived from an EMBL/GenBank/DDBJ whole genome shotgun (WGS) entry which is preliminary data.</text>
</comment>
<dbReference type="Proteomes" id="UP001050691">
    <property type="component" value="Unassembled WGS sequence"/>
</dbReference>
<feature type="domain" description="Glycosyl hydrolase family 30 TIM-barrel" evidence="5">
    <location>
        <begin position="24"/>
        <end position="283"/>
    </location>
</feature>
<evidence type="ECO:0000256" key="3">
    <source>
        <dbReference type="ARBA" id="ARBA00022801"/>
    </source>
</evidence>
<dbReference type="SUPFAM" id="SSF51445">
    <property type="entry name" value="(Trans)glycosidases"/>
    <property type="match status" value="1"/>
</dbReference>
<sequence length="416" mass="45584">MDGFGASLITKFWKLLESSERTIQYFPGAGLTTLRLPIGASDFSANAYSWDDTWDDTTLSTFSANVAPNYVWSTLQDIMSISPIVKIFALPWSPPAWMKSTSTMLGGNLDSGDVSIWANYLLKSVQALESKGFTPYAIGIQNEPQNSNPTYPTALVNVSLEAQVGLQLRTLLNNNGFSNVKIVGYEHNWDDATAYPVQLMQAASSAFDGVAFHCYAGSVSGQSSFHNAYPSKDIFHTECTGTLGTDWWSNIKWYMDNLFVGSPENWGRTAMMWNLALDPNGNPILPGSSSCGGGCRGVVTISNGQYSVNEEYYVMAQTSRALIPKDAGGPFGQRIGVTVNGNLNWALLVGAYQTGRANPSDPDKWSIVVLNWQGKHTIKYELMVPYRSPLHKIITMVHGILSLLQLQSNLEANKLV</sequence>
<evidence type="ECO:0000256" key="2">
    <source>
        <dbReference type="ARBA" id="ARBA00022729"/>
    </source>
</evidence>
<organism evidence="6 7">
    <name type="scientific">Clathrus columnatus</name>
    <dbReference type="NCBI Taxonomy" id="1419009"/>
    <lineage>
        <taxon>Eukaryota</taxon>
        <taxon>Fungi</taxon>
        <taxon>Dikarya</taxon>
        <taxon>Basidiomycota</taxon>
        <taxon>Agaricomycotina</taxon>
        <taxon>Agaricomycetes</taxon>
        <taxon>Phallomycetidae</taxon>
        <taxon>Phallales</taxon>
        <taxon>Clathraceae</taxon>
        <taxon>Clathrus</taxon>
    </lineage>
</organism>
<keyword evidence="7" id="KW-1185">Reference proteome</keyword>
<evidence type="ECO:0000256" key="1">
    <source>
        <dbReference type="ARBA" id="ARBA00005382"/>
    </source>
</evidence>
<dbReference type="PANTHER" id="PTHR11069:SF23">
    <property type="entry name" value="LYSOSOMAL ACID GLUCOSYLCERAMIDASE"/>
    <property type="match status" value="1"/>
</dbReference>
<dbReference type="EMBL" id="BPWL01000003">
    <property type="protein sequence ID" value="GJJ08145.1"/>
    <property type="molecule type" value="Genomic_DNA"/>
</dbReference>